<feature type="signal peptide" evidence="4">
    <location>
        <begin position="1"/>
        <end position="26"/>
    </location>
</feature>
<dbReference type="PROSITE" id="PS00233">
    <property type="entry name" value="CHIT_BIND_RR_1"/>
    <property type="match status" value="1"/>
</dbReference>
<dbReference type="Proteomes" id="UP000235965">
    <property type="component" value="Unassembled WGS sequence"/>
</dbReference>
<feature type="region of interest" description="Disordered" evidence="3">
    <location>
        <begin position="191"/>
        <end position="389"/>
    </location>
</feature>
<evidence type="ECO:0000256" key="3">
    <source>
        <dbReference type="SAM" id="MobiDB-lite"/>
    </source>
</evidence>
<accession>A0A2J7Q0C0</accession>
<feature type="region of interest" description="Disordered" evidence="3">
    <location>
        <begin position="141"/>
        <end position="172"/>
    </location>
</feature>
<evidence type="ECO:0000256" key="4">
    <source>
        <dbReference type="SAM" id="SignalP"/>
    </source>
</evidence>
<evidence type="ECO:0000313" key="6">
    <source>
        <dbReference type="Proteomes" id="UP000235965"/>
    </source>
</evidence>
<dbReference type="InterPro" id="IPR031311">
    <property type="entry name" value="CHIT_BIND_RR_consensus"/>
</dbReference>
<name>A0A2J7Q0C0_9NEOP</name>
<organism evidence="5 6">
    <name type="scientific">Cryptotermes secundus</name>
    <dbReference type="NCBI Taxonomy" id="105785"/>
    <lineage>
        <taxon>Eukaryota</taxon>
        <taxon>Metazoa</taxon>
        <taxon>Ecdysozoa</taxon>
        <taxon>Arthropoda</taxon>
        <taxon>Hexapoda</taxon>
        <taxon>Insecta</taxon>
        <taxon>Pterygota</taxon>
        <taxon>Neoptera</taxon>
        <taxon>Polyneoptera</taxon>
        <taxon>Dictyoptera</taxon>
        <taxon>Blattodea</taxon>
        <taxon>Blattoidea</taxon>
        <taxon>Termitoidae</taxon>
        <taxon>Kalotermitidae</taxon>
        <taxon>Cryptotermitinae</taxon>
        <taxon>Cryptotermes</taxon>
    </lineage>
</organism>
<feature type="compositionally biased region" description="Low complexity" evidence="3">
    <location>
        <begin position="154"/>
        <end position="171"/>
    </location>
</feature>
<dbReference type="PROSITE" id="PS51155">
    <property type="entry name" value="CHIT_BIND_RR_2"/>
    <property type="match status" value="2"/>
</dbReference>
<evidence type="ECO:0000256" key="2">
    <source>
        <dbReference type="PROSITE-ProRule" id="PRU00497"/>
    </source>
</evidence>
<feature type="region of interest" description="Disordered" evidence="3">
    <location>
        <begin position="404"/>
        <end position="455"/>
    </location>
</feature>
<evidence type="ECO:0000256" key="1">
    <source>
        <dbReference type="ARBA" id="ARBA00022460"/>
    </source>
</evidence>
<keyword evidence="1 2" id="KW-0193">Cuticle</keyword>
<dbReference type="InParanoid" id="A0A2J7Q0C0"/>
<gene>
    <name evidence="5" type="ORF">B7P43_G17542</name>
</gene>
<dbReference type="OrthoDB" id="6362401at2759"/>
<keyword evidence="6" id="KW-1185">Reference proteome</keyword>
<sequence length="568" mass="58772">MTTSLIAMDCLTQVILFMISVMAVHGQKGKDGFTDEERPYEFGFNIEGYQHRHEKKDENGIIMGEFGFITADGIYHVTVYATDENGDFKILKMKNIKVGFPPGSAQISTTPKAVSFTAPPIPKPTTQPAGGPGLLINTPKPAPGPAAFSSTPKATSGPAAFSSSTTFSTTPKIQVNDGCGSCKVPVPITMKPLSPVPGQSGSNPPAGETSGTLGPPVGTLGGQVSPPGNVHPPAGGTFGTSKAPSYFTGMSPPPSGAKPQVGGIFSTPRPPAGSFVGSSSPARPEEHVTSGIFSTHRPPAGSFVGSSSPARPEEHVTSGIFSTPRPPAGSFVGSSSPERPEEHVTSGIFSTPRPPAGSFVGPSSPARPEEHVTSGIFSTPRPPAGSTVGPFSPARPEGHVVGSINGTSRPPVGTSGGISPPIGGSQLPIAGTQPPSADNVAGQVSPPGSNIGGKPPDVSVVPLGVERPGLPHGITETDVMKLLYRFNYTAGFHGHNEEGYRNGDKVGGYFVNGRNGISAQVKYVANEFGYQPNITFIPLGLDSPDTPKEDTEKNYGLKGYAFEWFNRR</sequence>
<reference evidence="5 6" key="1">
    <citation type="submission" date="2017-12" db="EMBL/GenBank/DDBJ databases">
        <title>Hemimetabolous genomes reveal molecular basis of termite eusociality.</title>
        <authorList>
            <person name="Harrison M.C."/>
            <person name="Jongepier E."/>
            <person name="Robertson H.M."/>
            <person name="Arning N."/>
            <person name="Bitard-Feildel T."/>
            <person name="Chao H."/>
            <person name="Childers C.P."/>
            <person name="Dinh H."/>
            <person name="Doddapaneni H."/>
            <person name="Dugan S."/>
            <person name="Gowin J."/>
            <person name="Greiner C."/>
            <person name="Han Y."/>
            <person name="Hu H."/>
            <person name="Hughes D.S.T."/>
            <person name="Huylmans A.-K."/>
            <person name="Kemena C."/>
            <person name="Kremer L.P.M."/>
            <person name="Lee S.L."/>
            <person name="Lopez-Ezquerra A."/>
            <person name="Mallet L."/>
            <person name="Monroy-Kuhn J.M."/>
            <person name="Moser A."/>
            <person name="Murali S.C."/>
            <person name="Muzny D.M."/>
            <person name="Otani S."/>
            <person name="Piulachs M.-D."/>
            <person name="Poelchau M."/>
            <person name="Qu J."/>
            <person name="Schaub F."/>
            <person name="Wada-Katsumata A."/>
            <person name="Worley K.C."/>
            <person name="Xie Q."/>
            <person name="Ylla G."/>
            <person name="Poulsen M."/>
            <person name="Gibbs R.A."/>
            <person name="Schal C."/>
            <person name="Richards S."/>
            <person name="Belles X."/>
            <person name="Korb J."/>
            <person name="Bornberg-Bauer E."/>
        </authorList>
    </citation>
    <scope>NUCLEOTIDE SEQUENCE [LARGE SCALE GENOMIC DNA]</scope>
    <source>
        <tissue evidence="5">Whole body</tissue>
    </source>
</reference>
<dbReference type="AlphaFoldDB" id="A0A2J7Q0C0"/>
<dbReference type="EMBL" id="NEVH01019984">
    <property type="protein sequence ID" value="PNF22016.1"/>
    <property type="molecule type" value="Genomic_DNA"/>
</dbReference>
<evidence type="ECO:0008006" key="7">
    <source>
        <dbReference type="Google" id="ProtNLM"/>
    </source>
</evidence>
<evidence type="ECO:0000313" key="5">
    <source>
        <dbReference type="EMBL" id="PNF22016.1"/>
    </source>
</evidence>
<dbReference type="GO" id="GO:0042302">
    <property type="term" value="F:structural constituent of cuticle"/>
    <property type="evidence" value="ECO:0007669"/>
    <property type="project" value="UniProtKB-UniRule"/>
</dbReference>
<comment type="caution">
    <text evidence="5">The sequence shown here is derived from an EMBL/GenBank/DDBJ whole genome shotgun (WGS) entry which is preliminary data.</text>
</comment>
<dbReference type="InterPro" id="IPR000618">
    <property type="entry name" value="Insect_cuticle"/>
</dbReference>
<keyword evidence="4" id="KW-0732">Signal</keyword>
<feature type="chain" id="PRO_5014425572" description="Protein lethal(3)malignant blood neoplasm 1" evidence="4">
    <location>
        <begin position="27"/>
        <end position="568"/>
    </location>
</feature>
<feature type="compositionally biased region" description="Low complexity" evidence="3">
    <location>
        <begin position="410"/>
        <end position="429"/>
    </location>
</feature>
<protein>
    <recommendedName>
        <fullName evidence="7">Protein lethal(3)malignant blood neoplasm 1</fullName>
    </recommendedName>
</protein>
<proteinExistence type="predicted"/>
<feature type="compositionally biased region" description="Low complexity" evidence="3">
    <location>
        <begin position="211"/>
        <end position="224"/>
    </location>
</feature>
<dbReference type="Pfam" id="PF00379">
    <property type="entry name" value="Chitin_bind_4"/>
    <property type="match status" value="2"/>
</dbReference>